<feature type="transmembrane region" description="Helical" evidence="8">
    <location>
        <begin position="79"/>
        <end position="100"/>
    </location>
</feature>
<keyword evidence="3 8" id="KW-0812">Transmembrane</keyword>
<evidence type="ECO:0000256" key="2">
    <source>
        <dbReference type="ARBA" id="ARBA00022475"/>
    </source>
</evidence>
<keyword evidence="4" id="KW-0547">Nucleotide-binding</keyword>
<protein>
    <submittedName>
        <fullName evidence="10">Pycsar system effector family protein</fullName>
    </submittedName>
</protein>
<evidence type="ECO:0000256" key="8">
    <source>
        <dbReference type="SAM" id="Phobius"/>
    </source>
</evidence>
<dbReference type="EMBL" id="JBJVNE010000022">
    <property type="protein sequence ID" value="MFM9651657.1"/>
    <property type="molecule type" value="Genomic_DNA"/>
</dbReference>
<feature type="domain" description="Pycsar effector protein" evidence="9">
    <location>
        <begin position="24"/>
        <end position="180"/>
    </location>
</feature>
<evidence type="ECO:0000256" key="1">
    <source>
        <dbReference type="ARBA" id="ARBA00004236"/>
    </source>
</evidence>
<evidence type="ECO:0000256" key="7">
    <source>
        <dbReference type="ARBA" id="ARBA00023136"/>
    </source>
</evidence>
<evidence type="ECO:0000256" key="3">
    <source>
        <dbReference type="ARBA" id="ARBA00022692"/>
    </source>
</evidence>
<keyword evidence="6" id="KW-0051">Antiviral defense</keyword>
<reference evidence="10 11" key="1">
    <citation type="submission" date="2024-12" db="EMBL/GenBank/DDBJ databases">
        <title>Forecasting of Potato common scab and diversities of Pathogenic streptomyces spp. in china.</title>
        <authorList>
            <person name="Handique U."/>
            <person name="Wu J."/>
        </authorList>
    </citation>
    <scope>NUCLEOTIDE SEQUENCE [LARGE SCALE GENOMIC DNA]</scope>
    <source>
        <strain evidence="10 11">ZRIMU1585</strain>
    </source>
</reference>
<feature type="transmembrane region" description="Helical" evidence="8">
    <location>
        <begin position="159"/>
        <end position="181"/>
    </location>
</feature>
<name>A0ABW9IUQ2_STRGJ</name>
<keyword evidence="5 8" id="KW-1133">Transmembrane helix</keyword>
<keyword evidence="2" id="KW-1003">Cell membrane</keyword>
<keyword evidence="7 8" id="KW-0472">Membrane</keyword>
<gene>
    <name evidence="10" type="ORF">ACKI1S_36580</name>
</gene>
<sequence>MSDPSGNPPSAASPVFAQATAGETAWRIHAALADWTGKVDAKAVFALTVESAALALTAVLRSSSRSAAGGAVPGLSVPALATVGMGLLTVAVLLAVLAVAPRMRDTQVPRSGQGFIYFGDLRGLAPDDLAQTLRTTDPLPALSRQLVVMSKIAWRKHRYTQASLVLAASGLVTAALAAAVAG</sequence>
<organism evidence="10 11">
    <name type="scientific">Streptomyces galilaeus</name>
    <dbReference type="NCBI Taxonomy" id="33899"/>
    <lineage>
        <taxon>Bacteria</taxon>
        <taxon>Bacillati</taxon>
        <taxon>Actinomycetota</taxon>
        <taxon>Actinomycetes</taxon>
        <taxon>Kitasatosporales</taxon>
        <taxon>Streptomycetaceae</taxon>
        <taxon>Streptomyces</taxon>
    </lineage>
</organism>
<evidence type="ECO:0000256" key="6">
    <source>
        <dbReference type="ARBA" id="ARBA00023118"/>
    </source>
</evidence>
<evidence type="ECO:0000259" key="9">
    <source>
        <dbReference type="Pfam" id="PF18967"/>
    </source>
</evidence>
<comment type="caution">
    <text evidence="10">The sequence shown here is derived from an EMBL/GenBank/DDBJ whole genome shotgun (WGS) entry which is preliminary data.</text>
</comment>
<dbReference type="Proteomes" id="UP001631993">
    <property type="component" value="Unassembled WGS sequence"/>
</dbReference>
<proteinExistence type="predicted"/>
<evidence type="ECO:0000313" key="11">
    <source>
        <dbReference type="Proteomes" id="UP001631993"/>
    </source>
</evidence>
<dbReference type="RefSeq" id="WP_208835835.1">
    <property type="nucleotide sequence ID" value="NZ_BMVS01000017.1"/>
</dbReference>
<accession>A0ABW9IUQ2</accession>
<evidence type="ECO:0000313" key="10">
    <source>
        <dbReference type="EMBL" id="MFM9651657.1"/>
    </source>
</evidence>
<keyword evidence="11" id="KW-1185">Reference proteome</keyword>
<dbReference type="Pfam" id="PF18967">
    <property type="entry name" value="PycTM"/>
    <property type="match status" value="1"/>
</dbReference>
<comment type="subcellular location">
    <subcellularLocation>
        <location evidence="1">Cell membrane</location>
    </subcellularLocation>
</comment>
<evidence type="ECO:0000256" key="5">
    <source>
        <dbReference type="ARBA" id="ARBA00022989"/>
    </source>
</evidence>
<dbReference type="GeneID" id="93766558"/>
<evidence type="ECO:0000256" key="4">
    <source>
        <dbReference type="ARBA" id="ARBA00022741"/>
    </source>
</evidence>
<dbReference type="InterPro" id="IPR043760">
    <property type="entry name" value="PycTM_dom"/>
</dbReference>